<name>A0A830HKK0_9CHLO</name>
<dbReference type="InterPro" id="IPR023393">
    <property type="entry name" value="START-like_dom_sf"/>
</dbReference>
<dbReference type="EMBL" id="BNJQ01000012">
    <property type="protein sequence ID" value="GHP06340.1"/>
    <property type="molecule type" value="Genomic_DNA"/>
</dbReference>
<proteinExistence type="predicted"/>
<keyword evidence="2" id="KW-1185">Reference proteome</keyword>
<sequence length="169" mass="18070">MASDASSPPALDPGGSGDDGFTGGITLQTGDVVALFIACLLIVVAAEVDRDGNVSVNTQSAVWRIRILWAEFKGLVPMSMRNVEHASKRAVEQLLVDGGGKIRSLEAKWRVEDDPARPGVCIAHCSQNVTLRLAFFPSPVRGIAARVLRANTLTVMRELKGAAECKKLM</sequence>
<reference evidence="1" key="1">
    <citation type="submission" date="2020-10" db="EMBL/GenBank/DDBJ databases">
        <title>Unveiling of a novel bifunctional photoreceptor, Dualchrome1, isolated from a cosmopolitan green alga.</title>
        <authorList>
            <person name="Suzuki S."/>
            <person name="Kawachi M."/>
        </authorList>
    </citation>
    <scope>NUCLEOTIDE SEQUENCE</scope>
    <source>
        <strain evidence="1">NIES 2893</strain>
    </source>
</reference>
<dbReference type="AlphaFoldDB" id="A0A830HKK0"/>
<protein>
    <submittedName>
        <fullName evidence="1">Uncharacterized protein</fullName>
    </submittedName>
</protein>
<comment type="caution">
    <text evidence="1">The sequence shown here is derived from an EMBL/GenBank/DDBJ whole genome shotgun (WGS) entry which is preliminary data.</text>
</comment>
<evidence type="ECO:0000313" key="2">
    <source>
        <dbReference type="Proteomes" id="UP000660262"/>
    </source>
</evidence>
<gene>
    <name evidence="1" type="ORF">PPROV_000508700</name>
</gene>
<dbReference type="Gene3D" id="3.30.530.20">
    <property type="match status" value="1"/>
</dbReference>
<accession>A0A830HKK0</accession>
<organism evidence="1 2">
    <name type="scientific">Pycnococcus provasolii</name>
    <dbReference type="NCBI Taxonomy" id="41880"/>
    <lineage>
        <taxon>Eukaryota</taxon>
        <taxon>Viridiplantae</taxon>
        <taxon>Chlorophyta</taxon>
        <taxon>Pseudoscourfieldiophyceae</taxon>
        <taxon>Pseudoscourfieldiales</taxon>
        <taxon>Pycnococcaceae</taxon>
        <taxon>Pycnococcus</taxon>
    </lineage>
</organism>
<evidence type="ECO:0000313" key="1">
    <source>
        <dbReference type="EMBL" id="GHP06340.1"/>
    </source>
</evidence>
<dbReference type="Proteomes" id="UP000660262">
    <property type="component" value="Unassembled WGS sequence"/>
</dbReference>